<dbReference type="Gene3D" id="3.30.70.100">
    <property type="match status" value="1"/>
</dbReference>
<evidence type="ECO:0000313" key="3">
    <source>
        <dbReference type="EMBL" id="AYQ57431.1"/>
    </source>
</evidence>
<dbReference type="SUPFAM" id="SSF55008">
    <property type="entry name" value="HMA, heavy metal-associated domain"/>
    <property type="match status" value="1"/>
</dbReference>
<feature type="domain" description="HMA" evidence="2">
    <location>
        <begin position="3"/>
        <end position="60"/>
    </location>
</feature>
<dbReference type="AlphaFoldDB" id="A0A1J5U6B8"/>
<evidence type="ECO:0000256" key="1">
    <source>
        <dbReference type="ARBA" id="ARBA00022723"/>
    </source>
</evidence>
<dbReference type="EMBL" id="MIQH01000707">
    <property type="protein sequence ID" value="OIR24366.1"/>
    <property type="molecule type" value="Genomic_DNA"/>
</dbReference>
<dbReference type="KEGG" id="bthg:MS2017_1757"/>
<dbReference type="Proteomes" id="UP000278334">
    <property type="component" value="Chromosome"/>
</dbReference>
<dbReference type="EMBL" id="CP024634">
    <property type="protein sequence ID" value="AYQ57431.1"/>
    <property type="molecule type" value="Genomic_DNA"/>
</dbReference>
<dbReference type="Proteomes" id="UP000182798">
    <property type="component" value="Unassembled WGS sequence"/>
</dbReference>
<reference evidence="6" key="1">
    <citation type="submission" date="2016-09" db="EMBL/GenBank/DDBJ databases">
        <title>Genome Sequence of Bathymodiolus thermophilus sulfur-oxidizing gill endosymbiont.</title>
        <authorList>
            <person name="Ponnudurai R."/>
            <person name="Kleiner M."/>
            <person name="Sayavedra L."/>
            <person name="Thuermer A."/>
            <person name="Felbeck H."/>
            <person name="Schlueter R."/>
            <person name="Schweder T."/>
            <person name="Markert S."/>
        </authorList>
    </citation>
    <scope>NUCLEOTIDE SEQUENCE [LARGE SCALE GENOMIC DNA]</scope>
    <source>
        <strain evidence="6">BAT/CrabSpa'14</strain>
    </source>
</reference>
<name>A0A1J5U6B8_9GAMM</name>
<organism evidence="5 6">
    <name type="scientific">Bathymodiolus thermophilus thioautotrophic gill symbiont</name>
    <dbReference type="NCBI Taxonomy" id="2360"/>
    <lineage>
        <taxon>Bacteria</taxon>
        <taxon>Pseudomonadati</taxon>
        <taxon>Pseudomonadota</taxon>
        <taxon>Gammaproteobacteria</taxon>
        <taxon>sulfur-oxidizing symbionts</taxon>
    </lineage>
</organism>
<evidence type="ECO:0000313" key="8">
    <source>
        <dbReference type="Proteomes" id="UP000643672"/>
    </source>
</evidence>
<accession>A0A1J5U6B8</accession>
<dbReference type="OrthoDB" id="9814359at2"/>
<dbReference type="InterPro" id="IPR036163">
    <property type="entry name" value="HMA_dom_sf"/>
</dbReference>
<evidence type="ECO:0000313" key="7">
    <source>
        <dbReference type="Proteomes" id="UP000278334"/>
    </source>
</evidence>
<gene>
    <name evidence="5" type="ORF">BGC33_10210</name>
    <name evidence="3" type="ORF">MS2017_1757</name>
    <name evidence="4" type="ORF">THERMOS_1884</name>
</gene>
<dbReference type="InterPro" id="IPR017969">
    <property type="entry name" value="Heavy-metal-associated_CS"/>
</dbReference>
<evidence type="ECO:0000313" key="4">
    <source>
        <dbReference type="EMBL" id="CAB5504033.1"/>
    </source>
</evidence>
<reference evidence="3 7" key="3">
    <citation type="submission" date="2017-11" db="EMBL/GenBank/DDBJ databases">
        <title>Genome sequence of the bacterial symbiont EPR9N from a vent mussel Bathymodiolus thermophilus.</title>
        <authorList>
            <person name="Won Y.-J."/>
        </authorList>
    </citation>
    <scope>NUCLEOTIDE SEQUENCE [LARGE SCALE GENOMIC DNA]</scope>
    <source>
        <strain evidence="3 7">EPR9N</strain>
    </source>
</reference>
<dbReference type="Proteomes" id="UP000643672">
    <property type="component" value="Unassembled WGS sequence"/>
</dbReference>
<reference evidence="5" key="2">
    <citation type="journal article" date="2017" name="Stand. Genomic Sci.">
        <title>Genome sequence of the sulfur-oxidizing Bathymodiolus thermophilus gill endosymbiont.</title>
        <authorList>
            <person name="Ponnudurai R."/>
            <person name="Sayavedra L."/>
            <person name="Kleiner M."/>
            <person name="Heiden S.E."/>
            <person name="Thurmer A."/>
            <person name="Felbeck H."/>
            <person name="Schluter R."/>
            <person name="Sievert S.M."/>
            <person name="Daniel R."/>
            <person name="Schweder T."/>
            <person name="Markert S."/>
        </authorList>
    </citation>
    <scope>NUCLEOTIDE SEQUENCE</scope>
    <source>
        <strain evidence="5">BAT/CrabSpa'14</strain>
    </source>
</reference>
<dbReference type="EMBL" id="CAESAQ020000078">
    <property type="protein sequence ID" value="CAB5504033.1"/>
    <property type="molecule type" value="Genomic_DNA"/>
</dbReference>
<evidence type="ECO:0000259" key="2">
    <source>
        <dbReference type="Pfam" id="PF00403"/>
    </source>
</evidence>
<dbReference type="RefSeq" id="WP_071564724.1">
    <property type="nucleotide sequence ID" value="NZ_CAESAQ020000078.1"/>
</dbReference>
<keyword evidence="1" id="KW-0479">Metal-binding</keyword>
<evidence type="ECO:0000313" key="6">
    <source>
        <dbReference type="Proteomes" id="UP000182798"/>
    </source>
</evidence>
<evidence type="ECO:0000313" key="5">
    <source>
        <dbReference type="EMBL" id="OIR24366.1"/>
    </source>
</evidence>
<dbReference type="InterPro" id="IPR006121">
    <property type="entry name" value="HMA_dom"/>
</dbReference>
<sequence>MEITVENIKCGGCAGTITKKLNTKFNTDSTEVNVEQGTINIDVEDTKRDEVAKILLNLGYPETDSVHGFGSAKAKAKSFVSCAIGKMDK</sequence>
<dbReference type="CDD" id="cd00371">
    <property type="entry name" value="HMA"/>
    <property type="match status" value="1"/>
</dbReference>
<dbReference type="Pfam" id="PF00403">
    <property type="entry name" value="HMA"/>
    <property type="match status" value="1"/>
</dbReference>
<proteinExistence type="predicted"/>
<keyword evidence="8" id="KW-1185">Reference proteome</keyword>
<dbReference type="PROSITE" id="PS01047">
    <property type="entry name" value="HMA_1"/>
    <property type="match status" value="1"/>
</dbReference>
<reference evidence="4 8" key="4">
    <citation type="submission" date="2020-05" db="EMBL/GenBank/DDBJ databases">
        <authorList>
            <person name="Petersen J."/>
            <person name="Sayavedra L."/>
        </authorList>
    </citation>
    <scope>NUCLEOTIDE SEQUENCE [LARGE SCALE GENOMIC DNA]</scope>
    <source>
        <strain evidence="4">B thermophilus SOXS</strain>
    </source>
</reference>
<dbReference type="GO" id="GO:0046872">
    <property type="term" value="F:metal ion binding"/>
    <property type="evidence" value="ECO:0007669"/>
    <property type="project" value="UniProtKB-KW"/>
</dbReference>
<protein>
    <submittedName>
        <fullName evidence="5">Heavy metal transporter</fullName>
    </submittedName>
</protein>